<accession>A0A6S6ZNA2</accession>
<evidence type="ECO:0000256" key="6">
    <source>
        <dbReference type="ARBA" id="ARBA00022692"/>
    </source>
</evidence>
<evidence type="ECO:0000256" key="1">
    <source>
        <dbReference type="ARBA" id="ARBA00004241"/>
    </source>
</evidence>
<keyword evidence="5" id="KW-1134">Transmembrane beta strand</keyword>
<evidence type="ECO:0000256" key="7">
    <source>
        <dbReference type="ARBA" id="ARBA00022729"/>
    </source>
</evidence>
<keyword evidence="9 11" id="KW-0472">Membrane</keyword>
<evidence type="ECO:0000256" key="2">
    <source>
        <dbReference type="ARBA" id="ARBA00004442"/>
    </source>
</evidence>
<evidence type="ECO:0000256" key="10">
    <source>
        <dbReference type="ARBA" id="ARBA00023237"/>
    </source>
</evidence>
<evidence type="ECO:0000256" key="4">
    <source>
        <dbReference type="ARBA" id="ARBA00022448"/>
    </source>
</evidence>
<evidence type="ECO:0000259" key="12">
    <source>
        <dbReference type="Pfam" id="PF03895"/>
    </source>
</evidence>
<dbReference type="InterPro" id="IPR045584">
    <property type="entry name" value="Pilin-like"/>
</dbReference>
<organism evidence="14 15">
    <name type="scientific">Achromobacter animicus</name>
    <dbReference type="NCBI Taxonomy" id="1389935"/>
    <lineage>
        <taxon>Bacteria</taxon>
        <taxon>Pseudomonadati</taxon>
        <taxon>Pseudomonadota</taxon>
        <taxon>Betaproteobacteria</taxon>
        <taxon>Burkholderiales</taxon>
        <taxon>Alcaligenaceae</taxon>
        <taxon>Achromobacter</taxon>
    </lineage>
</organism>
<reference evidence="14 15" key="1">
    <citation type="submission" date="2020-04" db="EMBL/GenBank/DDBJ databases">
        <authorList>
            <person name="De Canck E."/>
        </authorList>
    </citation>
    <scope>NUCLEOTIDE SEQUENCE [LARGE SCALE GENOMIC DNA]</scope>
    <source>
        <strain evidence="14 15">LMG 26690</strain>
    </source>
</reference>
<feature type="domain" description="Trimeric autotransporter adhesin YadA-like stalk" evidence="13">
    <location>
        <begin position="160"/>
        <end position="202"/>
    </location>
</feature>
<name>A0A6S6ZNA2_9BURK</name>
<protein>
    <recommendedName>
        <fullName evidence="16">Trimeric autotransporter adhesin YadA-like C-terminal membrane anchor domain-containing protein</fullName>
    </recommendedName>
</protein>
<dbReference type="SUPFAM" id="SSF54523">
    <property type="entry name" value="Pili subunits"/>
    <property type="match status" value="1"/>
</dbReference>
<dbReference type="GO" id="GO:0015031">
    <property type="term" value="P:protein transport"/>
    <property type="evidence" value="ECO:0007669"/>
    <property type="project" value="UniProtKB-KW"/>
</dbReference>
<dbReference type="EMBL" id="CADIJM010000002">
    <property type="protein sequence ID" value="CAB3684044.1"/>
    <property type="molecule type" value="Genomic_DNA"/>
</dbReference>
<evidence type="ECO:0008006" key="16">
    <source>
        <dbReference type="Google" id="ProtNLM"/>
    </source>
</evidence>
<evidence type="ECO:0000313" key="15">
    <source>
        <dbReference type="Proteomes" id="UP000494214"/>
    </source>
</evidence>
<keyword evidence="10" id="KW-0998">Cell outer membrane</keyword>
<dbReference type="GO" id="GO:0009279">
    <property type="term" value="C:cell outer membrane"/>
    <property type="evidence" value="ECO:0007669"/>
    <property type="project" value="UniProtKB-SubCell"/>
</dbReference>
<evidence type="ECO:0000313" key="14">
    <source>
        <dbReference type="EMBL" id="CAB3684044.1"/>
    </source>
</evidence>
<evidence type="ECO:0000256" key="5">
    <source>
        <dbReference type="ARBA" id="ARBA00022452"/>
    </source>
</evidence>
<dbReference type="InterPro" id="IPR011049">
    <property type="entry name" value="Serralysin-like_metalloprot_C"/>
</dbReference>
<evidence type="ECO:0000259" key="13">
    <source>
        <dbReference type="Pfam" id="PF05662"/>
    </source>
</evidence>
<proteinExistence type="inferred from homology"/>
<sequence length="532" mass="52695">MDLIISTVRNVKATVCKAERNASNATLNRCTATAPAESAVGRILRKPRKERLAASAAAFLLGGVGNLGLVSVAHALGGELQLCNVTTSTGYEYDFNAGPATWVSCASQEAFSLNNDQSNNGGTGLAGSTARITGYGDGTLELKGENGISMLNGVNMNGNRITQVGVGVLSSTSQEAVNGSQLYATNQQVQSNSAAITTLGGSVAQNTATLNTLTTNLNNGAVGLVRQDAVTGAITVAASSGGNVIDMTGTDGTRTVTGVANGVISATSTDAVNGSQLYALTQQVGQLNAANAYVSVDGAGDGSDNAAAGAGTMGAAVGANATVTASNGVAVGANASAAAANSVALGAGSVADRANTVSVGAQGAERQVTNVAAGTQSTDAVNVGQLNPVVAGLGGGAHIDTATGAVTGPAYQLNGQTYYNVGDALGSLDTTVQRNREGLARLDNRIDQTNRAIDDVARNAYSGIAATTALTMVPEVDPGKRFALGVGAATYRGYQAVAVGASARVNDRVKLKAGVGMASGGPTAGIGASMQW</sequence>
<comment type="similarity">
    <text evidence="3">Belongs to the autotransporter-2 (AT-2) (TC 1.B.40) family.</text>
</comment>
<dbReference type="AlphaFoldDB" id="A0A6S6ZNA2"/>
<evidence type="ECO:0000256" key="9">
    <source>
        <dbReference type="ARBA" id="ARBA00023136"/>
    </source>
</evidence>
<feature type="transmembrane region" description="Helical" evidence="11">
    <location>
        <begin position="52"/>
        <end position="76"/>
    </location>
</feature>
<dbReference type="Gene3D" id="6.10.250.2040">
    <property type="match status" value="1"/>
</dbReference>
<feature type="domain" description="Trimeric autotransporter adhesin YadA-like C-terminal membrane anchor" evidence="12">
    <location>
        <begin position="474"/>
        <end position="532"/>
    </location>
</feature>
<dbReference type="InterPro" id="IPR008635">
    <property type="entry name" value="Coiled_stalk_dom"/>
</dbReference>
<keyword evidence="7" id="KW-0732">Signal</keyword>
<dbReference type="InterPro" id="IPR005594">
    <property type="entry name" value="YadA_C"/>
</dbReference>
<dbReference type="Proteomes" id="UP000494214">
    <property type="component" value="Unassembled WGS sequence"/>
</dbReference>
<dbReference type="Pfam" id="PF05662">
    <property type="entry name" value="YadA_stalk"/>
    <property type="match status" value="3"/>
</dbReference>
<keyword evidence="8" id="KW-0653">Protein transport</keyword>
<keyword evidence="15" id="KW-1185">Reference proteome</keyword>
<dbReference type="SUPFAM" id="SSF101967">
    <property type="entry name" value="Adhesin YadA, collagen-binding domain"/>
    <property type="match status" value="2"/>
</dbReference>
<dbReference type="GO" id="GO:0009986">
    <property type="term" value="C:cell surface"/>
    <property type="evidence" value="ECO:0007669"/>
    <property type="project" value="UniProtKB-SubCell"/>
</dbReference>
<dbReference type="Gene3D" id="2.60.40.4050">
    <property type="match status" value="1"/>
</dbReference>
<dbReference type="Gene3D" id="3.30.1300.30">
    <property type="entry name" value="GSPII I/J protein-like"/>
    <property type="match status" value="1"/>
</dbReference>
<gene>
    <name evidence="14" type="ORF">LMG26690_01758</name>
</gene>
<keyword evidence="4" id="KW-0813">Transport</keyword>
<dbReference type="Gene3D" id="1.20.5.170">
    <property type="match status" value="2"/>
</dbReference>
<dbReference type="Pfam" id="PF03895">
    <property type="entry name" value="YadA_anchor"/>
    <property type="match status" value="1"/>
</dbReference>
<feature type="domain" description="Trimeric autotransporter adhesin YadA-like stalk" evidence="13">
    <location>
        <begin position="256"/>
        <end position="294"/>
    </location>
</feature>
<evidence type="ECO:0000256" key="3">
    <source>
        <dbReference type="ARBA" id="ARBA00005848"/>
    </source>
</evidence>
<comment type="subcellular location">
    <subcellularLocation>
        <location evidence="2">Cell outer membrane</location>
    </subcellularLocation>
    <subcellularLocation>
        <location evidence="1">Cell surface</location>
    </subcellularLocation>
</comment>
<feature type="domain" description="Trimeric autotransporter adhesin YadA-like stalk" evidence="13">
    <location>
        <begin position="367"/>
        <end position="398"/>
    </location>
</feature>
<evidence type="ECO:0000256" key="11">
    <source>
        <dbReference type="SAM" id="Phobius"/>
    </source>
</evidence>
<keyword evidence="6 11" id="KW-0812">Transmembrane</keyword>
<evidence type="ECO:0000256" key="8">
    <source>
        <dbReference type="ARBA" id="ARBA00022927"/>
    </source>
</evidence>
<keyword evidence="11" id="KW-1133">Transmembrane helix</keyword>